<comment type="similarity">
    <text evidence="1 4">Belongs to the cyclophilin-type PPIase family.</text>
</comment>
<dbReference type="InterPro" id="IPR020892">
    <property type="entry name" value="Cyclophilin-type_PPIase_CS"/>
</dbReference>
<evidence type="ECO:0000313" key="6">
    <source>
        <dbReference type="EMBL" id="KAK9843455.1"/>
    </source>
</evidence>
<dbReference type="InterPro" id="IPR029000">
    <property type="entry name" value="Cyclophilin-like_dom_sf"/>
</dbReference>
<keyword evidence="2 4" id="KW-0697">Rotamase</keyword>
<dbReference type="Pfam" id="PF00160">
    <property type="entry name" value="Pro_isomerase"/>
    <property type="match status" value="1"/>
</dbReference>
<comment type="catalytic activity">
    <reaction evidence="4">
        <text>[protein]-peptidylproline (omega=180) = [protein]-peptidylproline (omega=0)</text>
        <dbReference type="Rhea" id="RHEA:16237"/>
        <dbReference type="Rhea" id="RHEA-COMP:10747"/>
        <dbReference type="Rhea" id="RHEA-COMP:10748"/>
        <dbReference type="ChEBI" id="CHEBI:83833"/>
        <dbReference type="ChEBI" id="CHEBI:83834"/>
        <dbReference type="EC" id="5.2.1.8"/>
    </reaction>
</comment>
<accession>A0AAW1SCE0</accession>
<keyword evidence="3 4" id="KW-0413">Isomerase</keyword>
<dbReference type="EMBL" id="JALJOU010000006">
    <property type="protein sequence ID" value="KAK9843455.1"/>
    <property type="molecule type" value="Genomic_DNA"/>
</dbReference>
<comment type="function">
    <text evidence="4">PPIases accelerate the folding of proteins. It catalyzes the cis-trans isomerization of proline imidic peptide bonds in oligopeptides.</text>
</comment>
<dbReference type="PANTHER" id="PTHR11071:SF561">
    <property type="entry name" value="PEPTIDYL-PROLYL CIS-TRANS ISOMERASE D-RELATED"/>
    <property type="match status" value="1"/>
</dbReference>
<organism evidence="6 7">
    <name type="scientific">Elliptochloris bilobata</name>
    <dbReference type="NCBI Taxonomy" id="381761"/>
    <lineage>
        <taxon>Eukaryota</taxon>
        <taxon>Viridiplantae</taxon>
        <taxon>Chlorophyta</taxon>
        <taxon>core chlorophytes</taxon>
        <taxon>Trebouxiophyceae</taxon>
        <taxon>Trebouxiophyceae incertae sedis</taxon>
        <taxon>Elliptochloris clade</taxon>
        <taxon>Elliptochloris</taxon>
    </lineage>
</organism>
<gene>
    <name evidence="6" type="ORF">WJX81_003485</name>
</gene>
<dbReference type="EC" id="5.2.1.8" evidence="4"/>
<evidence type="ECO:0000256" key="4">
    <source>
        <dbReference type="RuleBase" id="RU363019"/>
    </source>
</evidence>
<dbReference type="GO" id="GO:0016018">
    <property type="term" value="F:cyclosporin A binding"/>
    <property type="evidence" value="ECO:0007669"/>
    <property type="project" value="TreeGrafter"/>
</dbReference>
<dbReference type="GO" id="GO:0003755">
    <property type="term" value="F:peptidyl-prolyl cis-trans isomerase activity"/>
    <property type="evidence" value="ECO:0007669"/>
    <property type="project" value="UniProtKB-UniRule"/>
</dbReference>
<dbReference type="InterPro" id="IPR002130">
    <property type="entry name" value="Cyclophilin-type_PPIase_dom"/>
</dbReference>
<dbReference type="PROSITE" id="PS50072">
    <property type="entry name" value="CSA_PPIASE_2"/>
    <property type="match status" value="1"/>
</dbReference>
<dbReference type="SUPFAM" id="SSF50891">
    <property type="entry name" value="Cyclophilin-like"/>
    <property type="match status" value="1"/>
</dbReference>
<evidence type="ECO:0000256" key="1">
    <source>
        <dbReference type="ARBA" id="ARBA00007365"/>
    </source>
</evidence>
<dbReference type="PANTHER" id="PTHR11071">
    <property type="entry name" value="PEPTIDYL-PROLYL CIS-TRANS ISOMERASE"/>
    <property type="match status" value="1"/>
</dbReference>
<reference evidence="6 7" key="1">
    <citation type="journal article" date="2024" name="Nat. Commun.">
        <title>Phylogenomics reveals the evolutionary origins of lichenization in chlorophyte algae.</title>
        <authorList>
            <person name="Puginier C."/>
            <person name="Libourel C."/>
            <person name="Otte J."/>
            <person name="Skaloud P."/>
            <person name="Haon M."/>
            <person name="Grisel S."/>
            <person name="Petersen M."/>
            <person name="Berrin J.G."/>
            <person name="Delaux P.M."/>
            <person name="Dal Grande F."/>
            <person name="Keller J."/>
        </authorList>
    </citation>
    <scope>NUCLEOTIDE SEQUENCE [LARGE SCALE GENOMIC DNA]</scope>
    <source>
        <strain evidence="6 7">SAG 245.80</strain>
    </source>
</reference>
<dbReference type="PROSITE" id="PS00170">
    <property type="entry name" value="CSA_PPIASE_1"/>
    <property type="match status" value="1"/>
</dbReference>
<protein>
    <recommendedName>
        <fullName evidence="4">Peptidyl-prolyl cis-trans isomerase</fullName>
        <shortName evidence="4">PPIase</shortName>
        <ecNumber evidence="4">5.2.1.8</ecNumber>
    </recommendedName>
</protein>
<evidence type="ECO:0000259" key="5">
    <source>
        <dbReference type="PROSITE" id="PS50072"/>
    </source>
</evidence>
<dbReference type="Proteomes" id="UP001445335">
    <property type="component" value="Unassembled WGS sequence"/>
</dbReference>
<dbReference type="Gene3D" id="2.40.100.10">
    <property type="entry name" value="Cyclophilin-like"/>
    <property type="match status" value="1"/>
</dbReference>
<dbReference type="AlphaFoldDB" id="A0AAW1SCE0"/>
<dbReference type="GO" id="GO:0006457">
    <property type="term" value="P:protein folding"/>
    <property type="evidence" value="ECO:0007669"/>
    <property type="project" value="InterPro"/>
</dbReference>
<evidence type="ECO:0000256" key="3">
    <source>
        <dbReference type="ARBA" id="ARBA00023235"/>
    </source>
</evidence>
<keyword evidence="7" id="KW-1185">Reference proteome</keyword>
<proteinExistence type="inferred from homology"/>
<name>A0AAW1SCE0_9CHLO</name>
<comment type="caution">
    <text evidence="6">The sequence shown here is derived from an EMBL/GenBank/DDBJ whole genome shotgun (WGS) entry which is preliminary data.</text>
</comment>
<feature type="domain" description="PPIase cyclophilin-type" evidence="5">
    <location>
        <begin position="70"/>
        <end position="206"/>
    </location>
</feature>
<dbReference type="GO" id="GO:0005737">
    <property type="term" value="C:cytoplasm"/>
    <property type="evidence" value="ECO:0007669"/>
    <property type="project" value="TreeGrafter"/>
</dbReference>
<sequence>MVLAYLDINIGDPQDHSKSAAEYALSQSFYTRTGAQVGLPGSGSLSDLTAESKGLLKEAFNADPQWSTKALCTGERGLDKASRKPLHFKGNCFHRVVKGFICQAGDINRGDGSGGASIYGGKFNDEKAALKLKHDRAGIVGFANSGKNSNSSQFYITFAAAPQCDGKHVIIGCVAEGLDVLNRIEAEAASADGTPRVEVRIADCGILPS</sequence>
<evidence type="ECO:0000256" key="2">
    <source>
        <dbReference type="ARBA" id="ARBA00023110"/>
    </source>
</evidence>
<evidence type="ECO:0000313" key="7">
    <source>
        <dbReference type="Proteomes" id="UP001445335"/>
    </source>
</evidence>
<dbReference type="PRINTS" id="PR00153">
    <property type="entry name" value="CSAPPISMRASE"/>
</dbReference>